<dbReference type="Pfam" id="PF13335">
    <property type="entry name" value="Mg_chelatase_C"/>
    <property type="match status" value="1"/>
</dbReference>
<dbReference type="InterPro" id="IPR004482">
    <property type="entry name" value="Mg_chelat-rel"/>
</dbReference>
<dbReference type="Gene3D" id="3.40.50.300">
    <property type="entry name" value="P-loop containing nucleotide triphosphate hydrolases"/>
    <property type="match status" value="1"/>
</dbReference>
<dbReference type="InterPro" id="IPR020568">
    <property type="entry name" value="Ribosomal_Su5_D2-typ_SF"/>
</dbReference>
<dbReference type="AlphaFoldDB" id="A0A2V3Y976"/>
<dbReference type="InterPro" id="IPR027417">
    <property type="entry name" value="P-loop_NTPase"/>
</dbReference>
<feature type="domain" description="Magnesium chelatase ChlI-like catalytic" evidence="1">
    <location>
        <begin position="223"/>
        <end position="428"/>
    </location>
</feature>
<reference evidence="3 4" key="1">
    <citation type="submission" date="2018-05" db="EMBL/GenBank/DDBJ databases">
        <title>Genomic Encyclopedia of Type Strains, Phase IV (KMG-IV): sequencing the most valuable type-strain genomes for metagenomic binning, comparative biology and taxonomic classification.</title>
        <authorList>
            <person name="Goeker M."/>
        </authorList>
    </citation>
    <scope>NUCLEOTIDE SEQUENCE [LARGE SCALE GENOMIC DNA]</scope>
    <source>
        <strain evidence="3 4">DSM 24995</strain>
    </source>
</reference>
<dbReference type="GO" id="GO:0005524">
    <property type="term" value="F:ATP binding"/>
    <property type="evidence" value="ECO:0007669"/>
    <property type="project" value="InterPro"/>
</dbReference>
<dbReference type="Gene3D" id="3.30.230.10">
    <property type="match status" value="1"/>
</dbReference>
<dbReference type="InterPro" id="IPR000523">
    <property type="entry name" value="Mg_chelatse_chII-like_cat_dom"/>
</dbReference>
<accession>A0A2V3Y976</accession>
<keyword evidence="4" id="KW-1185">Reference proteome</keyword>
<evidence type="ECO:0000259" key="1">
    <source>
        <dbReference type="Pfam" id="PF01078"/>
    </source>
</evidence>
<dbReference type="NCBIfam" id="TIGR00368">
    <property type="entry name" value="YifB family Mg chelatase-like AAA ATPase"/>
    <property type="match status" value="1"/>
</dbReference>
<dbReference type="EMBL" id="QJKD01000006">
    <property type="protein sequence ID" value="PXX53214.1"/>
    <property type="molecule type" value="Genomic_DNA"/>
</dbReference>
<gene>
    <name evidence="3" type="ORF">DFR60_106338</name>
</gene>
<dbReference type="Proteomes" id="UP000248057">
    <property type="component" value="Unassembled WGS sequence"/>
</dbReference>
<dbReference type="PANTHER" id="PTHR32039">
    <property type="entry name" value="MAGNESIUM-CHELATASE SUBUNIT CHLI"/>
    <property type="match status" value="1"/>
</dbReference>
<dbReference type="SUPFAM" id="SSF54211">
    <property type="entry name" value="Ribosomal protein S5 domain 2-like"/>
    <property type="match status" value="1"/>
</dbReference>
<dbReference type="InterPro" id="IPR025158">
    <property type="entry name" value="Mg_chelat-rel_C"/>
</dbReference>
<proteinExistence type="predicted"/>
<dbReference type="PANTHER" id="PTHR32039:SF7">
    <property type="entry name" value="COMPETENCE PROTEIN COMM"/>
    <property type="match status" value="1"/>
</dbReference>
<organism evidence="3 4">
    <name type="scientific">Hungatella effluvii</name>
    <dbReference type="NCBI Taxonomy" id="1096246"/>
    <lineage>
        <taxon>Bacteria</taxon>
        <taxon>Bacillati</taxon>
        <taxon>Bacillota</taxon>
        <taxon>Clostridia</taxon>
        <taxon>Lachnospirales</taxon>
        <taxon>Lachnospiraceae</taxon>
        <taxon>Hungatella</taxon>
    </lineage>
</organism>
<evidence type="ECO:0000313" key="4">
    <source>
        <dbReference type="Proteomes" id="UP000248057"/>
    </source>
</evidence>
<name>A0A2V3Y976_9FIRM</name>
<protein>
    <submittedName>
        <fullName evidence="3">Magnesium chelatase family protein</fullName>
    </submittedName>
</protein>
<feature type="domain" description="Mg chelatase-related protein C-terminal" evidence="2">
    <location>
        <begin position="436"/>
        <end position="531"/>
    </location>
</feature>
<dbReference type="Pfam" id="PF13541">
    <property type="entry name" value="ChlI"/>
    <property type="match status" value="1"/>
</dbReference>
<evidence type="ECO:0000259" key="2">
    <source>
        <dbReference type="Pfam" id="PF13335"/>
    </source>
</evidence>
<evidence type="ECO:0000313" key="3">
    <source>
        <dbReference type="EMBL" id="PXX53214.1"/>
    </source>
</evidence>
<dbReference type="InterPro" id="IPR014721">
    <property type="entry name" value="Ribsml_uS5_D2-typ_fold_subgr"/>
</dbReference>
<sequence>MNRCGSASYFQQRMKTQNENTEIKIRKGESVFSKVHSIGILGVEGYPVVVEADVSEGLPGFTMVGYLSGAVREAQDRVRTALKNSGFRLPARKITVNLSPADIRKEGTGFDLPIAVAVLAATGLVDQSILDTSILVGELGLDGRIKPVSGILSIVAAAGNAGKKRCFLPIPNVSEGQIIGNIDIIGVENIRELAGMLTDPDQLSPAIRQDNPCFSEKDAYDVDFSEVSGQFLLKRATEIAVAGMHNILYIGPAGTGKTMVARRIPTIMPSLSHEENVEISKIYSICGLLHQDQPLLSRRPFRSPHHTISPQALTGGGRIPKPGEISLASRGVLFLDELPEFQKNSIEVLRQPLEERKITISRLHSAYEFPADFMLAAAMNPCKCGYYPDRSRCTCTEPQIQRYLSRISKPLLDRIDICAEAVPMKYEELKDKGKSETSSAIRERVEAARVIQRQRFDGSGIYFNSAMNGSQIGDFCRLGQCEQVFLKRIFEHMRLSARGYGKILKVARTIADLEGSGEIKKEHLAEAAGLRSLEEKYWGGSHHDII</sequence>
<dbReference type="Pfam" id="PF01078">
    <property type="entry name" value="Mg_chelatase"/>
    <property type="match status" value="1"/>
</dbReference>
<dbReference type="InterPro" id="IPR045006">
    <property type="entry name" value="CHLI-like"/>
</dbReference>
<dbReference type="SUPFAM" id="SSF52540">
    <property type="entry name" value="P-loop containing nucleoside triphosphate hydrolases"/>
    <property type="match status" value="1"/>
</dbReference>
<comment type="caution">
    <text evidence="3">The sequence shown here is derived from an EMBL/GenBank/DDBJ whole genome shotgun (WGS) entry which is preliminary data.</text>
</comment>